<evidence type="ECO:0000259" key="9">
    <source>
        <dbReference type="PROSITE" id="PS50191"/>
    </source>
</evidence>
<comment type="caution">
    <text evidence="10">The sequence shown here is derived from an EMBL/GenBank/DDBJ whole genome shotgun (WGS) entry which is preliminary data.</text>
</comment>
<gene>
    <name evidence="10" type="ORF">EZV62_009396</name>
</gene>
<reference evidence="11" key="1">
    <citation type="journal article" date="2019" name="Gigascience">
        <title>De novo genome assembly of the endangered Acer yangbiense, a plant species with extremely small populations endemic to Yunnan Province, China.</title>
        <authorList>
            <person name="Yang J."/>
            <person name="Wariss H.M."/>
            <person name="Tao L."/>
            <person name="Zhang R."/>
            <person name="Yun Q."/>
            <person name="Hollingsworth P."/>
            <person name="Dao Z."/>
            <person name="Luo G."/>
            <person name="Guo H."/>
            <person name="Ma Y."/>
            <person name="Sun W."/>
        </authorList>
    </citation>
    <scope>NUCLEOTIDE SEQUENCE [LARGE SCALE GENOMIC DNA]</scope>
    <source>
        <strain evidence="11">cv. Malutang</strain>
    </source>
</reference>
<feature type="region of interest" description="Disordered" evidence="7">
    <location>
        <begin position="1"/>
        <end position="34"/>
    </location>
</feature>
<dbReference type="SUPFAM" id="SSF52087">
    <property type="entry name" value="CRAL/TRIO domain"/>
    <property type="match status" value="1"/>
</dbReference>
<keyword evidence="8" id="KW-0472">Membrane</keyword>
<dbReference type="InterPro" id="IPR051026">
    <property type="entry name" value="PI/PC_transfer"/>
</dbReference>
<evidence type="ECO:0000313" key="10">
    <source>
        <dbReference type="EMBL" id="TXG68121.1"/>
    </source>
</evidence>
<evidence type="ECO:0000256" key="5">
    <source>
        <dbReference type="ARBA" id="ARBA00023034"/>
    </source>
</evidence>
<dbReference type="InterPro" id="IPR058888">
    <property type="entry name" value="LLG1-like"/>
</dbReference>
<feature type="transmembrane region" description="Helical" evidence="8">
    <location>
        <begin position="920"/>
        <end position="940"/>
    </location>
</feature>
<dbReference type="PANTHER" id="PTHR45657:SF8">
    <property type="entry name" value="PHOSPHATIDYLINOSITOL_PHOSPHATIDYLCHOLINE TRANSFER PROTEIN SFH13"/>
    <property type="match status" value="1"/>
</dbReference>
<keyword evidence="5" id="KW-0333">Golgi apparatus</keyword>
<comment type="similarity">
    <text evidence="6">Belongs to the SFH family.</text>
</comment>
<keyword evidence="8" id="KW-0812">Transmembrane</keyword>
<dbReference type="InterPro" id="IPR036273">
    <property type="entry name" value="CRAL/TRIO_N_dom_sf"/>
</dbReference>
<keyword evidence="4" id="KW-0813">Transport</keyword>
<dbReference type="PANTHER" id="PTHR45657">
    <property type="entry name" value="CRAL-TRIO DOMAIN-CONTAINING PROTEIN YKL091C-RELATED"/>
    <property type="match status" value="1"/>
</dbReference>
<dbReference type="AlphaFoldDB" id="A0A5C7IG61"/>
<dbReference type="OrthoDB" id="1434354at2759"/>
<evidence type="ECO:0000256" key="3">
    <source>
        <dbReference type="ARBA" id="ARBA00022475"/>
    </source>
</evidence>
<evidence type="ECO:0000256" key="6">
    <source>
        <dbReference type="ARBA" id="ARBA00038020"/>
    </source>
</evidence>
<dbReference type="InterPro" id="IPR001251">
    <property type="entry name" value="CRAL-TRIO_dom"/>
</dbReference>
<keyword evidence="3" id="KW-1003">Cell membrane</keyword>
<keyword evidence="8" id="KW-1133">Transmembrane helix</keyword>
<dbReference type="CDD" id="cd00170">
    <property type="entry name" value="SEC14"/>
    <property type="match status" value="1"/>
</dbReference>
<keyword evidence="4" id="KW-0653">Protein transport</keyword>
<keyword evidence="11" id="KW-1185">Reference proteome</keyword>
<feature type="domain" description="CRAL-TRIO" evidence="9">
    <location>
        <begin position="143"/>
        <end position="318"/>
    </location>
</feature>
<evidence type="ECO:0000313" key="11">
    <source>
        <dbReference type="Proteomes" id="UP000323000"/>
    </source>
</evidence>
<evidence type="ECO:0000256" key="8">
    <source>
        <dbReference type="SAM" id="Phobius"/>
    </source>
</evidence>
<evidence type="ECO:0000256" key="4">
    <source>
        <dbReference type="ARBA" id="ARBA00022927"/>
    </source>
</evidence>
<dbReference type="Proteomes" id="UP000323000">
    <property type="component" value="Chromosome 3"/>
</dbReference>
<dbReference type="GO" id="GO:0015031">
    <property type="term" value="P:protein transport"/>
    <property type="evidence" value="ECO:0007669"/>
    <property type="project" value="UniProtKB-KW"/>
</dbReference>
<dbReference type="Gene3D" id="1.10.8.20">
    <property type="entry name" value="N-terminal domain of phosphatidylinositol transfer protein sec14p"/>
    <property type="match status" value="1"/>
</dbReference>
<comment type="subcellular location">
    <subcellularLocation>
        <location evidence="1">Cell membrane</location>
        <topology evidence="1">Peripheral membrane protein</topology>
    </subcellularLocation>
    <subcellularLocation>
        <location evidence="2">Golgi apparatus membrane</location>
        <topology evidence="2">Peripheral membrane protein</topology>
    </subcellularLocation>
</comment>
<dbReference type="Gene3D" id="3.40.525.10">
    <property type="entry name" value="CRAL-TRIO lipid binding domain"/>
    <property type="match status" value="1"/>
</dbReference>
<proteinExistence type="inferred from homology"/>
<name>A0A5C7IG61_9ROSI</name>
<evidence type="ECO:0000256" key="7">
    <source>
        <dbReference type="SAM" id="MobiDB-lite"/>
    </source>
</evidence>
<feature type="compositionally biased region" description="Basic and acidic residues" evidence="7">
    <location>
        <begin position="11"/>
        <end position="28"/>
    </location>
</feature>
<dbReference type="EMBL" id="VAHF01000003">
    <property type="protein sequence ID" value="TXG68121.1"/>
    <property type="molecule type" value="Genomic_DNA"/>
</dbReference>
<evidence type="ECO:0000256" key="1">
    <source>
        <dbReference type="ARBA" id="ARBA00004202"/>
    </source>
</evidence>
<dbReference type="GO" id="GO:0000139">
    <property type="term" value="C:Golgi membrane"/>
    <property type="evidence" value="ECO:0007669"/>
    <property type="project" value="UniProtKB-SubCell"/>
</dbReference>
<accession>A0A5C7IG61</accession>
<dbReference type="SUPFAM" id="SSF46938">
    <property type="entry name" value="CRAL/TRIO N-terminal domain"/>
    <property type="match status" value="1"/>
</dbReference>
<sequence length="943" mass="106279">MSGLEGLGANDEIRERRSDFENSEDERRRSKIGNLKKKAINASNKFTHSLKKRGKRKIDYRVPSVSIEEVRDAREESAVNELRQRLLERDLLHPRHDEYHTLLRYLKARDFNIEKTIQMWEEMLKWRKEYGADTILEDFEFEELEEVLQYYPQGYHGVDKEGRPVYIELLGKAHPSKLMRITTIERYLKYHVQEFEKALQEKFPACTIAAKRRICSTTTILDVNGLGIKNFSKTAANLLASMTKIDNSYYPETLHRMFVVNAGPGFKKMLWPTAQKFLDTKTISKIHVLEPKSLGKLLEFIDSSQLPDFLGGSCTCFPEGGCLRSNKGPWNDPEVMKVVHNTGATFVRQVTSGRCSNTSTAESESDIDDPCSASGQRSAAIPCLAPVHEEVRDPNVYYSCEDNFTLVDKAMKSDQGVGHSHNQLRKPNDVGAISSEAITISEGTPIMRMFNSLKEKVERANIQGAARMLLSFMVRLVTFFRSLQLLWRRQNDIHPSNLLETNANSHPPAVEAVIEEDRVLPCIERLQKLEKVFEELNNKPAVIPVEKDRMLMESLQRIKSVESDLEKTKRVLHSTVVKQHEIADLLETLRESKFRSKTVSRHGSTSLTSSMSLITNLAIRGVYAILKRVLRTLRLIPFGQWEAQQYSASPMLPSLLFFLAMLRLQVTTLMVGNCCGGSNPVDDIIDSHASTGRNLLQAKKGPKFPAEQCCNAFKDFACPYADEINDLTTDCASTMFSYINLYGKYPPGLFANKCRDGKNGLECPASAPSMSDNAMKDMMELKHRFSSILFFFLLVGLSSSTFISDDIFESHTGTGRNLLQAKKACPVNFEFLNYTIITSKCKGPKFPAEQCCNALKDFACPYADEINDLTTDCASTMFSYINLYGKYPPGLFASECREGKYGLECPASAPSMSDSASKSHIASIPSLLLMITSCFLVLLFQSL</sequence>
<protein>
    <recommendedName>
        <fullName evidence="9">CRAL-TRIO domain-containing protein</fullName>
    </recommendedName>
</protein>
<dbReference type="Pfam" id="PF00650">
    <property type="entry name" value="CRAL_TRIO"/>
    <property type="match status" value="1"/>
</dbReference>
<dbReference type="PROSITE" id="PS50191">
    <property type="entry name" value="CRAL_TRIO"/>
    <property type="match status" value="1"/>
</dbReference>
<organism evidence="10 11">
    <name type="scientific">Acer yangbiense</name>
    <dbReference type="NCBI Taxonomy" id="1000413"/>
    <lineage>
        <taxon>Eukaryota</taxon>
        <taxon>Viridiplantae</taxon>
        <taxon>Streptophyta</taxon>
        <taxon>Embryophyta</taxon>
        <taxon>Tracheophyta</taxon>
        <taxon>Spermatophyta</taxon>
        <taxon>Magnoliopsida</taxon>
        <taxon>eudicotyledons</taxon>
        <taxon>Gunneridae</taxon>
        <taxon>Pentapetalae</taxon>
        <taxon>rosids</taxon>
        <taxon>malvids</taxon>
        <taxon>Sapindales</taxon>
        <taxon>Sapindaceae</taxon>
        <taxon>Hippocastanoideae</taxon>
        <taxon>Acereae</taxon>
        <taxon>Acer</taxon>
    </lineage>
</organism>
<dbReference type="Pfam" id="PF26578">
    <property type="entry name" value="LLG1"/>
    <property type="match status" value="2"/>
</dbReference>
<dbReference type="InterPro" id="IPR011074">
    <property type="entry name" value="CRAL/TRIO_N_dom"/>
</dbReference>
<dbReference type="Pfam" id="PF03765">
    <property type="entry name" value="CRAL_TRIO_N"/>
    <property type="match status" value="1"/>
</dbReference>
<dbReference type="SMART" id="SM01100">
    <property type="entry name" value="CRAL_TRIO_N"/>
    <property type="match status" value="1"/>
</dbReference>
<evidence type="ECO:0000256" key="2">
    <source>
        <dbReference type="ARBA" id="ARBA00004395"/>
    </source>
</evidence>
<dbReference type="SMART" id="SM00516">
    <property type="entry name" value="SEC14"/>
    <property type="match status" value="1"/>
</dbReference>
<dbReference type="GO" id="GO:0005886">
    <property type="term" value="C:plasma membrane"/>
    <property type="evidence" value="ECO:0007669"/>
    <property type="project" value="UniProtKB-SubCell"/>
</dbReference>
<dbReference type="InterPro" id="IPR036865">
    <property type="entry name" value="CRAL-TRIO_dom_sf"/>
</dbReference>